<name>A0A8S5UH54_9CAUD</name>
<sequence>MTEGVGLALCPPSRDCTGEDVTMCSPPPSAFHGVLGVMG</sequence>
<evidence type="ECO:0000313" key="1">
    <source>
        <dbReference type="EMBL" id="DAF93808.1"/>
    </source>
</evidence>
<dbReference type="EMBL" id="BK016087">
    <property type="protein sequence ID" value="DAF93808.1"/>
    <property type="molecule type" value="Genomic_DNA"/>
</dbReference>
<proteinExistence type="predicted"/>
<protein>
    <submittedName>
        <fullName evidence="1">Uncharacterized protein</fullName>
    </submittedName>
</protein>
<organism evidence="1">
    <name type="scientific">Siphoviridae sp. ct0eR1</name>
    <dbReference type="NCBI Taxonomy" id="2825297"/>
    <lineage>
        <taxon>Viruses</taxon>
        <taxon>Duplodnaviria</taxon>
        <taxon>Heunggongvirae</taxon>
        <taxon>Uroviricota</taxon>
        <taxon>Caudoviricetes</taxon>
    </lineage>
</organism>
<accession>A0A8S5UH54</accession>
<reference evidence="1" key="1">
    <citation type="journal article" date="2021" name="Proc. Natl. Acad. Sci. U.S.A.">
        <title>A Catalog of Tens of Thousands of Viruses from Human Metagenomes Reveals Hidden Associations with Chronic Diseases.</title>
        <authorList>
            <person name="Tisza M.J."/>
            <person name="Buck C.B."/>
        </authorList>
    </citation>
    <scope>NUCLEOTIDE SEQUENCE</scope>
    <source>
        <strain evidence="1">Ct0eR1</strain>
    </source>
</reference>